<dbReference type="Gene3D" id="3.30.70.270">
    <property type="match status" value="2"/>
</dbReference>
<keyword evidence="2" id="KW-0548">Nucleotidyltransferase</keyword>
<evidence type="ECO:0000256" key="4">
    <source>
        <dbReference type="ARBA" id="ARBA00022759"/>
    </source>
</evidence>
<dbReference type="InterPro" id="IPR043128">
    <property type="entry name" value="Rev_trsase/Diguanyl_cyclase"/>
</dbReference>
<reference evidence="8" key="2">
    <citation type="submission" date="2022-01" db="EMBL/GenBank/DDBJ databases">
        <authorList>
            <person name="Yamashiro T."/>
            <person name="Shiraishi A."/>
            <person name="Satake H."/>
            <person name="Nakayama K."/>
        </authorList>
    </citation>
    <scope>NUCLEOTIDE SEQUENCE</scope>
</reference>
<dbReference type="Gene3D" id="3.30.420.10">
    <property type="entry name" value="Ribonuclease H-like superfamily/Ribonuclease H"/>
    <property type="match status" value="1"/>
</dbReference>
<dbReference type="InterPro" id="IPR041373">
    <property type="entry name" value="RT_RNaseH"/>
</dbReference>
<gene>
    <name evidence="8" type="ORF">Tco_0774157</name>
</gene>
<dbReference type="SUPFAM" id="SSF56672">
    <property type="entry name" value="DNA/RNA polymerases"/>
    <property type="match status" value="1"/>
</dbReference>
<evidence type="ECO:0000313" key="9">
    <source>
        <dbReference type="Proteomes" id="UP001151760"/>
    </source>
</evidence>
<evidence type="ECO:0000259" key="7">
    <source>
        <dbReference type="Pfam" id="PF17917"/>
    </source>
</evidence>
<dbReference type="InterPro" id="IPR050951">
    <property type="entry name" value="Retrovirus_Pol_polyprotein"/>
</dbReference>
<organism evidence="8 9">
    <name type="scientific">Tanacetum coccineum</name>
    <dbReference type="NCBI Taxonomy" id="301880"/>
    <lineage>
        <taxon>Eukaryota</taxon>
        <taxon>Viridiplantae</taxon>
        <taxon>Streptophyta</taxon>
        <taxon>Embryophyta</taxon>
        <taxon>Tracheophyta</taxon>
        <taxon>Spermatophyta</taxon>
        <taxon>Magnoliopsida</taxon>
        <taxon>eudicotyledons</taxon>
        <taxon>Gunneridae</taxon>
        <taxon>Pentapetalae</taxon>
        <taxon>asterids</taxon>
        <taxon>campanulids</taxon>
        <taxon>Asterales</taxon>
        <taxon>Asteraceae</taxon>
        <taxon>Asteroideae</taxon>
        <taxon>Anthemideae</taxon>
        <taxon>Anthemidinae</taxon>
        <taxon>Tanacetum</taxon>
    </lineage>
</organism>
<dbReference type="InterPro" id="IPR036397">
    <property type="entry name" value="RNaseH_sf"/>
</dbReference>
<evidence type="ECO:0000256" key="3">
    <source>
        <dbReference type="ARBA" id="ARBA00022722"/>
    </source>
</evidence>
<name>A0ABQ4ZPT0_9ASTR</name>
<dbReference type="Pfam" id="PF17917">
    <property type="entry name" value="RT_RNaseH"/>
    <property type="match status" value="1"/>
</dbReference>
<proteinExistence type="predicted"/>
<feature type="domain" description="Reverse transcriptase RNase H-like" evidence="7">
    <location>
        <begin position="107"/>
        <end position="152"/>
    </location>
</feature>
<keyword evidence="9" id="KW-1185">Reference proteome</keyword>
<dbReference type="PANTHER" id="PTHR37984:SF5">
    <property type="entry name" value="PROTEIN NYNRIN-LIKE"/>
    <property type="match status" value="1"/>
</dbReference>
<dbReference type="InterPro" id="IPR012337">
    <property type="entry name" value="RNaseH-like_sf"/>
</dbReference>
<dbReference type="Proteomes" id="UP001151760">
    <property type="component" value="Unassembled WGS sequence"/>
</dbReference>
<dbReference type="SUPFAM" id="SSF53098">
    <property type="entry name" value="Ribonuclease H-like"/>
    <property type="match status" value="1"/>
</dbReference>
<dbReference type="GO" id="GO:0003964">
    <property type="term" value="F:RNA-directed DNA polymerase activity"/>
    <property type="evidence" value="ECO:0007669"/>
    <property type="project" value="UniProtKB-KW"/>
</dbReference>
<keyword evidence="4" id="KW-0255">Endonuclease</keyword>
<dbReference type="InterPro" id="IPR043502">
    <property type="entry name" value="DNA/RNA_pol_sf"/>
</dbReference>
<accession>A0ABQ4ZPT0</accession>
<keyword evidence="3" id="KW-0540">Nuclease</keyword>
<evidence type="ECO:0000256" key="6">
    <source>
        <dbReference type="ARBA" id="ARBA00022918"/>
    </source>
</evidence>
<keyword evidence="5" id="KW-0378">Hydrolase</keyword>
<keyword evidence="6 8" id="KW-0695">RNA-directed DNA polymerase</keyword>
<keyword evidence="1" id="KW-0808">Transferase</keyword>
<dbReference type="EMBL" id="BQNB010011512">
    <property type="protein sequence ID" value="GJS91521.1"/>
    <property type="molecule type" value="Genomic_DNA"/>
</dbReference>
<evidence type="ECO:0000256" key="5">
    <source>
        <dbReference type="ARBA" id="ARBA00022801"/>
    </source>
</evidence>
<evidence type="ECO:0000256" key="2">
    <source>
        <dbReference type="ARBA" id="ARBA00022695"/>
    </source>
</evidence>
<reference evidence="8" key="1">
    <citation type="journal article" date="2022" name="Int. J. Mol. Sci.">
        <title>Draft Genome of Tanacetum Coccineum: Genomic Comparison of Closely Related Tanacetum-Family Plants.</title>
        <authorList>
            <person name="Yamashiro T."/>
            <person name="Shiraishi A."/>
            <person name="Nakayama K."/>
            <person name="Satake H."/>
        </authorList>
    </citation>
    <scope>NUCLEOTIDE SEQUENCE</scope>
</reference>
<dbReference type="PANTHER" id="PTHR37984">
    <property type="entry name" value="PROTEIN CBG26694"/>
    <property type="match status" value="1"/>
</dbReference>
<protein>
    <submittedName>
        <fullName evidence="8">Reverse transcriptase domain-containing protein</fullName>
    </submittedName>
</protein>
<comment type="caution">
    <text evidence="8">The sequence shown here is derived from an EMBL/GenBank/DDBJ whole genome shotgun (WGS) entry which is preliminary data.</text>
</comment>
<evidence type="ECO:0000313" key="8">
    <source>
        <dbReference type="EMBL" id="GJS91521.1"/>
    </source>
</evidence>
<sequence>MLKQEKLYVKFSKCEFWLREVQFLGHVINNKGIKVDPTKINAIMNWEQPKTPIEIRSFLGLAGYYRRFIQDFTKIASSFTKLTRKNAKFEWGEDQEIAFQILKQRLSQAPRGQVIAYASKQLKKHEEEYPTHDLELVVVLDLVKDYNYEILYHSAKANVVAGALSKKTRHDSLLVKSLQMVITLDFYEHIKTVQHEAWKNRDVNSEQLMGQPLEIPVWKWEKITMNLIMKLPKTPRQCDAIWVIVNRLTKSAIFLPIKESMSLKALAELYLREVVARHGVLVFIVSDRDNIFTSIF</sequence>
<evidence type="ECO:0000256" key="1">
    <source>
        <dbReference type="ARBA" id="ARBA00022679"/>
    </source>
</evidence>